<feature type="compositionally biased region" description="Low complexity" evidence="6">
    <location>
        <begin position="495"/>
        <end position="513"/>
    </location>
</feature>
<protein>
    <recommendedName>
        <fullName evidence="8">VASt domain-containing protein</fullName>
    </recommendedName>
</protein>
<feature type="compositionally biased region" description="Basic and acidic residues" evidence="6">
    <location>
        <begin position="52"/>
        <end position="62"/>
    </location>
</feature>
<feature type="region of interest" description="Disordered" evidence="6">
    <location>
        <begin position="152"/>
        <end position="297"/>
    </location>
</feature>
<keyword evidence="5 7" id="KW-0472">Membrane</keyword>
<dbReference type="OrthoDB" id="2162691at2759"/>
<feature type="region of interest" description="Disordered" evidence="6">
    <location>
        <begin position="395"/>
        <end position="422"/>
    </location>
</feature>
<dbReference type="PANTHER" id="PTHR23319:SF4">
    <property type="entry name" value="GRAM DOMAIN CONTAINING 1B, ISOFORM E"/>
    <property type="match status" value="1"/>
</dbReference>
<evidence type="ECO:0000259" key="8">
    <source>
        <dbReference type="PROSITE" id="PS51778"/>
    </source>
</evidence>
<dbReference type="InterPro" id="IPR004182">
    <property type="entry name" value="GRAM"/>
</dbReference>
<keyword evidence="3 7" id="KW-0812">Transmembrane</keyword>
<dbReference type="GO" id="GO:0032934">
    <property type="term" value="F:sterol binding"/>
    <property type="evidence" value="ECO:0007669"/>
    <property type="project" value="TreeGrafter"/>
</dbReference>
<dbReference type="PANTHER" id="PTHR23319">
    <property type="entry name" value="GRAM DOMAIN CONTAINING 1B, ISOFORM E"/>
    <property type="match status" value="1"/>
</dbReference>
<evidence type="ECO:0000313" key="9">
    <source>
        <dbReference type="EMBL" id="KAF2763581.1"/>
    </source>
</evidence>
<feature type="region of interest" description="Disordered" evidence="6">
    <location>
        <begin position="327"/>
        <end position="364"/>
    </location>
</feature>
<dbReference type="InterPro" id="IPR011993">
    <property type="entry name" value="PH-like_dom_sf"/>
</dbReference>
<sequence>SSRGGLRSSVDGTVDKLKEKAKDAIDRRGSSESARRVSTVLGRVKSHRKKNRRDDDNDDGKNNRKTQASIIFLDDSIFSASRNSNKNESEDSLQLHGSVASSLLTEDSDIESPPNRPSLTPRHSHRGYLTLSSPLITTETFSTVSATHFEVRAPSEDNLAPRHAKTLDAPSRAHRSPSPAGKLRDAFVPTRKGTAQKPGSDTESVKSGTSGGGFGGIFGSKKGAGSRRGSKASEDLAAPSDPTEALPPVPPIPALHTKSKSLGTTGSSTSLSRTATNAPATPPKTIEIPPETLITPPTPTETRHILPELHTVSSAPNPDIVISPSGQMISHRRARSTTNPPSKLSQSIPLTPTIEETKTPGGTVSVSSQSGGFFSSVFSAAQNAANQLTTTIANTSIPTGKSNKSGSGPAAATIDTPGEAGGEEVIIGSSQRDGSSDSVTEKKELAVETLGSGNLSLSHLGIVDSPKPFTMPARKKGSNSDFSQTAAQEEHASAKAEGSAAAQAVSAAYASEKSPPPPSEPAERPRSIASLTGVNTPPRTQSVGPDLATLARSGSVRSRLSGGRRQRHRGSSATTQGNTIAAAIGASTATLANPNSTFGTQGKRYAVQNAKRNRDFHQLFRSVPEDEYLIEDYSAALQRDILLQGRLYISEGHVCFSSNILGWVTNLVISFDEVVSVEKKNTAIVFPNAIVIQTLHARNVFASFVTRDTTYDLIVDIWGISHPNLKSSANGTTLDGPGTGDRTERAESMVGSDEGSAEETDEEFYDEDAEDQDGLGSFTEAGEGSIADSDTGFEPTVSRKTSAAIPGTTIQNGTAKVTDTAESVVSGAVTANDFPGAATHSPTECGDQAAHYDTQLIDTTIPAPLGKVYSMMFGPASGVFMKKWLIEDQKSRDLQMDDDKKGLGEDRKTFGYSFIKPLGGSIGPKQTKCIINQTLEQYDLEKVVTVDCSTQNPDVPSGNSFLVKTRYCLMWGPANATRLIMTCTIEWSAKSWLKGPIEKGTNDGQTQYAKDLVAALRAAVTAKAPGRAGPRGKIKGRKRERNFDSTDNAGPGTNDNALDRLVQTRSSWGPFEPLHGILSPVLDIVGTLTNGPVLLMFITGLVLWMWFRQPSTGLGVRSVSHAHRIAAYEEMWQKEESELWTWLEERVAMDRAAAFVDGSTIRNKQRIFNVQTQLVDEHMSELQMNEAIKVTQERLDTLRLAVSEQKNQKK</sequence>
<evidence type="ECO:0000256" key="2">
    <source>
        <dbReference type="ARBA" id="ARBA00006582"/>
    </source>
</evidence>
<feature type="compositionally biased region" description="Polar residues" evidence="6">
    <location>
        <begin position="396"/>
        <end position="406"/>
    </location>
</feature>
<dbReference type="GO" id="GO:0005886">
    <property type="term" value="C:plasma membrane"/>
    <property type="evidence" value="ECO:0007669"/>
    <property type="project" value="TreeGrafter"/>
</dbReference>
<evidence type="ECO:0000256" key="7">
    <source>
        <dbReference type="SAM" id="Phobius"/>
    </source>
</evidence>
<feature type="region of interest" description="Disordered" evidence="6">
    <location>
        <begin position="456"/>
        <end position="578"/>
    </location>
</feature>
<evidence type="ECO:0000256" key="4">
    <source>
        <dbReference type="ARBA" id="ARBA00022989"/>
    </source>
</evidence>
<feature type="transmembrane region" description="Helical" evidence="7">
    <location>
        <begin position="1088"/>
        <end position="1107"/>
    </location>
</feature>
<feature type="compositionally biased region" description="Gly residues" evidence="6">
    <location>
        <begin position="209"/>
        <end position="218"/>
    </location>
</feature>
<dbReference type="GO" id="GO:0140268">
    <property type="term" value="C:endoplasmic reticulum-plasma membrane contact site"/>
    <property type="evidence" value="ECO:0007669"/>
    <property type="project" value="TreeGrafter"/>
</dbReference>
<feature type="region of interest" description="Disordered" evidence="6">
    <location>
        <begin position="103"/>
        <end position="126"/>
    </location>
</feature>
<evidence type="ECO:0000256" key="3">
    <source>
        <dbReference type="ARBA" id="ARBA00022692"/>
    </source>
</evidence>
<feature type="compositionally biased region" description="Low complexity" evidence="6">
    <location>
        <begin position="552"/>
        <end position="561"/>
    </location>
</feature>
<feature type="compositionally biased region" description="Basic residues" evidence="6">
    <location>
        <begin position="1030"/>
        <end position="1040"/>
    </location>
</feature>
<feature type="domain" description="VASt" evidence="8">
    <location>
        <begin position="852"/>
        <end position="1024"/>
    </location>
</feature>
<evidence type="ECO:0000256" key="1">
    <source>
        <dbReference type="ARBA" id="ARBA00004167"/>
    </source>
</evidence>
<dbReference type="AlphaFoldDB" id="A0A6A6WMX5"/>
<dbReference type="InterPro" id="IPR031968">
    <property type="entry name" value="VASt"/>
</dbReference>
<gene>
    <name evidence="9" type="ORF">EJ05DRAFT_418131</name>
</gene>
<dbReference type="GeneID" id="54482500"/>
<feature type="compositionally biased region" description="Basic and acidic residues" evidence="6">
    <location>
        <begin position="13"/>
        <end position="35"/>
    </location>
</feature>
<feature type="compositionally biased region" description="Polar residues" evidence="6">
    <location>
        <begin position="336"/>
        <end position="350"/>
    </location>
</feature>
<dbReference type="Pfam" id="PF02893">
    <property type="entry name" value="GRAM"/>
    <property type="match status" value="1"/>
</dbReference>
<dbReference type="Proteomes" id="UP000799437">
    <property type="component" value="Unassembled WGS sequence"/>
</dbReference>
<feature type="compositionally biased region" description="Polar residues" evidence="6">
    <location>
        <begin position="529"/>
        <end position="543"/>
    </location>
</feature>
<feature type="compositionally biased region" description="Low complexity" evidence="6">
    <location>
        <begin position="260"/>
        <end position="295"/>
    </location>
</feature>
<feature type="region of interest" description="Disordered" evidence="6">
    <location>
        <begin position="728"/>
        <end position="805"/>
    </location>
</feature>
<organism evidence="9 10">
    <name type="scientific">Pseudovirgaria hyperparasitica</name>
    <dbReference type="NCBI Taxonomy" id="470096"/>
    <lineage>
        <taxon>Eukaryota</taxon>
        <taxon>Fungi</taxon>
        <taxon>Dikarya</taxon>
        <taxon>Ascomycota</taxon>
        <taxon>Pezizomycotina</taxon>
        <taxon>Dothideomycetes</taxon>
        <taxon>Dothideomycetes incertae sedis</taxon>
        <taxon>Acrospermales</taxon>
        <taxon>Acrospermaceae</taxon>
        <taxon>Pseudovirgaria</taxon>
    </lineage>
</organism>
<evidence type="ECO:0000256" key="6">
    <source>
        <dbReference type="SAM" id="MobiDB-lite"/>
    </source>
</evidence>
<proteinExistence type="inferred from homology"/>
<feature type="non-terminal residue" evidence="9">
    <location>
        <position position="1"/>
    </location>
</feature>
<evidence type="ECO:0000256" key="5">
    <source>
        <dbReference type="ARBA" id="ARBA00023136"/>
    </source>
</evidence>
<dbReference type="GO" id="GO:0120015">
    <property type="term" value="F:sterol transfer activity"/>
    <property type="evidence" value="ECO:0007669"/>
    <property type="project" value="TreeGrafter"/>
</dbReference>
<dbReference type="RefSeq" id="XP_033606032.1">
    <property type="nucleotide sequence ID" value="XM_033741446.1"/>
</dbReference>
<dbReference type="SMART" id="SM00568">
    <property type="entry name" value="GRAM"/>
    <property type="match status" value="1"/>
</dbReference>
<dbReference type="GO" id="GO:0032541">
    <property type="term" value="C:cortical endoplasmic reticulum"/>
    <property type="evidence" value="ECO:0007669"/>
    <property type="project" value="TreeGrafter"/>
</dbReference>
<feature type="region of interest" description="Disordered" evidence="6">
    <location>
        <begin position="1023"/>
        <end position="1057"/>
    </location>
</feature>
<feature type="non-terminal residue" evidence="9">
    <location>
        <position position="1210"/>
    </location>
</feature>
<dbReference type="Pfam" id="PF16016">
    <property type="entry name" value="VASt"/>
    <property type="match status" value="1"/>
</dbReference>
<keyword evidence="4 7" id="KW-1133">Transmembrane helix</keyword>
<dbReference type="Gene3D" id="2.30.29.30">
    <property type="entry name" value="Pleckstrin-homology domain (PH domain)/Phosphotyrosine-binding domain (PTB)"/>
    <property type="match status" value="1"/>
</dbReference>
<reference evidence="9" key="1">
    <citation type="journal article" date="2020" name="Stud. Mycol.">
        <title>101 Dothideomycetes genomes: a test case for predicting lifestyles and emergence of pathogens.</title>
        <authorList>
            <person name="Haridas S."/>
            <person name="Albert R."/>
            <person name="Binder M."/>
            <person name="Bloem J."/>
            <person name="Labutti K."/>
            <person name="Salamov A."/>
            <person name="Andreopoulos B."/>
            <person name="Baker S."/>
            <person name="Barry K."/>
            <person name="Bills G."/>
            <person name="Bluhm B."/>
            <person name="Cannon C."/>
            <person name="Castanera R."/>
            <person name="Culley D."/>
            <person name="Daum C."/>
            <person name="Ezra D."/>
            <person name="Gonzalez J."/>
            <person name="Henrissat B."/>
            <person name="Kuo A."/>
            <person name="Liang C."/>
            <person name="Lipzen A."/>
            <person name="Lutzoni F."/>
            <person name="Magnuson J."/>
            <person name="Mondo S."/>
            <person name="Nolan M."/>
            <person name="Ohm R."/>
            <person name="Pangilinan J."/>
            <person name="Park H.-J."/>
            <person name="Ramirez L."/>
            <person name="Alfaro M."/>
            <person name="Sun H."/>
            <person name="Tritt A."/>
            <person name="Yoshinaga Y."/>
            <person name="Zwiers L.-H."/>
            <person name="Turgeon B."/>
            <person name="Goodwin S."/>
            <person name="Spatafora J."/>
            <person name="Crous P."/>
            <person name="Grigoriev I."/>
        </authorList>
    </citation>
    <scope>NUCLEOTIDE SEQUENCE</scope>
    <source>
        <strain evidence="9">CBS 121739</strain>
    </source>
</reference>
<feature type="compositionally biased region" description="Acidic residues" evidence="6">
    <location>
        <begin position="755"/>
        <end position="773"/>
    </location>
</feature>
<comment type="similarity">
    <text evidence="2">Belongs to the YSP2 family.</text>
</comment>
<name>A0A6A6WMX5_9PEZI</name>
<dbReference type="PROSITE" id="PS51778">
    <property type="entry name" value="VAST"/>
    <property type="match status" value="1"/>
</dbReference>
<dbReference type="GO" id="GO:0032366">
    <property type="term" value="P:intracellular sterol transport"/>
    <property type="evidence" value="ECO:0007669"/>
    <property type="project" value="TreeGrafter"/>
</dbReference>
<feature type="compositionally biased region" description="Polar residues" evidence="6">
    <location>
        <begin position="1045"/>
        <end position="1056"/>
    </location>
</feature>
<feature type="region of interest" description="Disordered" evidence="6">
    <location>
        <begin position="1"/>
        <end position="67"/>
    </location>
</feature>
<comment type="subcellular location">
    <subcellularLocation>
        <location evidence="1">Membrane</location>
        <topology evidence="1">Single-pass membrane protein</topology>
    </subcellularLocation>
</comment>
<accession>A0A6A6WMX5</accession>
<dbReference type="GO" id="GO:0005739">
    <property type="term" value="C:mitochondrion"/>
    <property type="evidence" value="ECO:0007669"/>
    <property type="project" value="TreeGrafter"/>
</dbReference>
<keyword evidence="10" id="KW-1185">Reference proteome</keyword>
<dbReference type="InterPro" id="IPR051482">
    <property type="entry name" value="Cholesterol_transport"/>
</dbReference>
<evidence type="ECO:0000313" key="10">
    <source>
        <dbReference type="Proteomes" id="UP000799437"/>
    </source>
</evidence>
<dbReference type="CDD" id="cd13220">
    <property type="entry name" value="PH-GRAM_GRAMDC"/>
    <property type="match status" value="1"/>
</dbReference>
<dbReference type="GO" id="GO:0005789">
    <property type="term" value="C:endoplasmic reticulum membrane"/>
    <property type="evidence" value="ECO:0007669"/>
    <property type="project" value="TreeGrafter"/>
</dbReference>
<dbReference type="EMBL" id="ML996565">
    <property type="protein sequence ID" value="KAF2763581.1"/>
    <property type="molecule type" value="Genomic_DNA"/>
</dbReference>